<protein>
    <recommendedName>
        <fullName evidence="3">Glycoside hydrolase family 42 N-terminal domain-containing protein</fullName>
    </recommendedName>
</protein>
<accession>A0A0G0ADZ9</accession>
<gene>
    <name evidence="1" type="ORF">UR47_C0006G0012</name>
</gene>
<evidence type="ECO:0000313" key="2">
    <source>
        <dbReference type="Proteomes" id="UP000034488"/>
    </source>
</evidence>
<evidence type="ECO:0008006" key="3">
    <source>
        <dbReference type="Google" id="ProtNLM"/>
    </source>
</evidence>
<dbReference type="Proteomes" id="UP000034488">
    <property type="component" value="Unassembled WGS sequence"/>
</dbReference>
<comment type="caution">
    <text evidence="1">The sequence shown here is derived from an EMBL/GenBank/DDBJ whole genome shotgun (WGS) entry which is preliminary data.</text>
</comment>
<dbReference type="EMBL" id="LBPI01000006">
    <property type="protein sequence ID" value="KKP55019.1"/>
    <property type="molecule type" value="Genomic_DNA"/>
</dbReference>
<evidence type="ECO:0000313" key="1">
    <source>
        <dbReference type="EMBL" id="KKP55019.1"/>
    </source>
</evidence>
<dbReference type="Gene3D" id="3.20.20.80">
    <property type="entry name" value="Glycosidases"/>
    <property type="match status" value="1"/>
</dbReference>
<reference evidence="1 2" key="1">
    <citation type="journal article" date="2015" name="Nature">
        <title>rRNA introns, odd ribosomes, and small enigmatic genomes across a large radiation of phyla.</title>
        <authorList>
            <person name="Brown C.T."/>
            <person name="Hug L.A."/>
            <person name="Thomas B.C."/>
            <person name="Sharon I."/>
            <person name="Castelle C.J."/>
            <person name="Singh A."/>
            <person name="Wilkins M.J."/>
            <person name="Williams K.H."/>
            <person name="Banfield J.F."/>
        </authorList>
    </citation>
    <scope>NUCLEOTIDE SEQUENCE [LARGE SCALE GENOMIC DNA]</scope>
</reference>
<proteinExistence type="predicted"/>
<organism evidence="1 2">
    <name type="scientific">candidate division WS6 bacterium GW2011_GWB1_33_6</name>
    <dbReference type="NCBI Taxonomy" id="1619088"/>
    <lineage>
        <taxon>Bacteria</taxon>
        <taxon>Candidatus Dojkabacteria</taxon>
    </lineage>
</organism>
<sequence>MCPFGSTVTGDMYFVLHIKKRCEYTTLFYIRQLCVPFMLKLNMENNIQFGTSFSPEYSEYIGGKSPLELLKVIYEELGIKDIRFGIRWNMVEKEKKISLDYYSKYLDYLLKNDCKVCLNIGPIKVFRWPEQHIPSYIQDVDSKELTSKSDLAKYSYDYLFDLLKLLDREYGSRLNGVTFQLENEPFFKFGHIPMVMSNEYILELTKIFHNVRPNSKLMFNSAGRKNLKQIVSLFYSLRSNLGIEGKSLILGFNYYYKVPGMLPLPRKTDPIKYGNPLNMSIKRLHRERKRFGFGLEISEAQFEPWGIVKSPGNSVEDFEYLLKNCNTFFPKDYPYKLVRLWGSEELAIKILNKNTSEVHDKLIQSIQVIA</sequence>
<dbReference type="InterPro" id="IPR017853">
    <property type="entry name" value="GH"/>
</dbReference>
<dbReference type="SUPFAM" id="SSF51445">
    <property type="entry name" value="(Trans)glycosidases"/>
    <property type="match status" value="1"/>
</dbReference>
<dbReference type="AlphaFoldDB" id="A0A0G0ADZ9"/>
<name>A0A0G0ADZ9_9BACT</name>